<dbReference type="Pfam" id="PF13578">
    <property type="entry name" value="Methyltransf_24"/>
    <property type="match status" value="1"/>
</dbReference>
<name>A0A369QGE0_9BACT</name>
<proteinExistence type="predicted"/>
<keyword evidence="2" id="KW-1185">Reference proteome</keyword>
<dbReference type="CDD" id="cd02440">
    <property type="entry name" value="AdoMet_MTases"/>
    <property type="match status" value="1"/>
</dbReference>
<comment type="caution">
    <text evidence="1">The sequence shown here is derived from an EMBL/GenBank/DDBJ whole genome shotgun (WGS) entry which is preliminary data.</text>
</comment>
<reference evidence="1 2" key="1">
    <citation type="submission" date="2018-04" db="EMBL/GenBank/DDBJ databases">
        <title>Adhaeribacter sp. HMF7616 genome sequencing and assembly.</title>
        <authorList>
            <person name="Kang H."/>
            <person name="Kang J."/>
            <person name="Cha I."/>
            <person name="Kim H."/>
            <person name="Joh K."/>
        </authorList>
    </citation>
    <scope>NUCLEOTIDE SEQUENCE [LARGE SCALE GENOMIC DNA]</scope>
    <source>
        <strain evidence="1 2">HMF7616</strain>
    </source>
</reference>
<evidence type="ECO:0000313" key="1">
    <source>
        <dbReference type="EMBL" id="RDC63482.1"/>
    </source>
</evidence>
<dbReference type="RefSeq" id="WP_233507459.1">
    <property type="nucleotide sequence ID" value="NZ_QASA01000001.1"/>
</dbReference>
<sequence length="234" mass="26832">MIFAFRQVLLYLQHFFKSSRLHGIHSPFVFNLYNRVIRHTGSFYVFPEIENLRRSLYSRPNKIPVRDYGAGSRVKNSATKSIRQIALDAANPPHLAHLLFRLVNFQQPHTILEIGTSLGLTTAYLAAARKQASVYTLEGCPATAQQAQLNLKKLKLRNVQVITGNFEETLPILLSQLNSVDFVLFDGNHRFEPTLRYFEWCLTKKKKPAFLFSTIFIGQKKCSRLGSIYALTRK</sequence>
<dbReference type="SUPFAM" id="SSF53335">
    <property type="entry name" value="S-adenosyl-L-methionine-dependent methyltransferases"/>
    <property type="match status" value="1"/>
</dbReference>
<organism evidence="1 2">
    <name type="scientific">Adhaeribacter pallidiroseus</name>
    <dbReference type="NCBI Taxonomy" id="2072847"/>
    <lineage>
        <taxon>Bacteria</taxon>
        <taxon>Pseudomonadati</taxon>
        <taxon>Bacteroidota</taxon>
        <taxon>Cytophagia</taxon>
        <taxon>Cytophagales</taxon>
        <taxon>Hymenobacteraceae</taxon>
        <taxon>Adhaeribacter</taxon>
    </lineage>
</organism>
<protein>
    <submittedName>
        <fullName evidence="1">Uncharacterized protein</fullName>
    </submittedName>
</protein>
<evidence type="ECO:0000313" key="2">
    <source>
        <dbReference type="Proteomes" id="UP000253919"/>
    </source>
</evidence>
<gene>
    <name evidence="1" type="ORF">AHMF7616_02086</name>
</gene>
<accession>A0A369QGE0</accession>
<dbReference type="InterPro" id="IPR029063">
    <property type="entry name" value="SAM-dependent_MTases_sf"/>
</dbReference>
<dbReference type="EMBL" id="QASA01000001">
    <property type="protein sequence ID" value="RDC63482.1"/>
    <property type="molecule type" value="Genomic_DNA"/>
</dbReference>
<dbReference type="Proteomes" id="UP000253919">
    <property type="component" value="Unassembled WGS sequence"/>
</dbReference>
<dbReference type="Gene3D" id="3.40.50.150">
    <property type="entry name" value="Vaccinia Virus protein VP39"/>
    <property type="match status" value="1"/>
</dbReference>
<dbReference type="AlphaFoldDB" id="A0A369QGE0"/>